<evidence type="ECO:0000256" key="1">
    <source>
        <dbReference type="SAM" id="MobiDB-lite"/>
    </source>
</evidence>
<protein>
    <submittedName>
        <fullName evidence="2">Uncharacterized protein</fullName>
    </submittedName>
</protein>
<evidence type="ECO:0000313" key="2">
    <source>
        <dbReference type="EMBL" id="EXC19479.1"/>
    </source>
</evidence>
<feature type="compositionally biased region" description="Acidic residues" evidence="1">
    <location>
        <begin position="270"/>
        <end position="285"/>
    </location>
</feature>
<dbReference type="Proteomes" id="UP000030645">
    <property type="component" value="Unassembled WGS sequence"/>
</dbReference>
<feature type="region of interest" description="Disordered" evidence="1">
    <location>
        <begin position="262"/>
        <end position="286"/>
    </location>
</feature>
<dbReference type="EMBL" id="KE345870">
    <property type="protein sequence ID" value="EXC19479.1"/>
    <property type="molecule type" value="Genomic_DNA"/>
</dbReference>
<organism evidence="2 3">
    <name type="scientific">Morus notabilis</name>
    <dbReference type="NCBI Taxonomy" id="981085"/>
    <lineage>
        <taxon>Eukaryota</taxon>
        <taxon>Viridiplantae</taxon>
        <taxon>Streptophyta</taxon>
        <taxon>Embryophyta</taxon>
        <taxon>Tracheophyta</taxon>
        <taxon>Spermatophyta</taxon>
        <taxon>Magnoliopsida</taxon>
        <taxon>eudicotyledons</taxon>
        <taxon>Gunneridae</taxon>
        <taxon>Pentapetalae</taxon>
        <taxon>rosids</taxon>
        <taxon>fabids</taxon>
        <taxon>Rosales</taxon>
        <taxon>Moraceae</taxon>
        <taxon>Moreae</taxon>
        <taxon>Morus</taxon>
    </lineage>
</organism>
<dbReference type="PANTHER" id="PTHR33527">
    <property type="entry name" value="OS07G0274300 PROTEIN"/>
    <property type="match status" value="1"/>
</dbReference>
<proteinExistence type="predicted"/>
<name>W9RZK3_9ROSA</name>
<accession>W9RZK3</accession>
<evidence type="ECO:0000313" key="3">
    <source>
        <dbReference type="Proteomes" id="UP000030645"/>
    </source>
</evidence>
<gene>
    <name evidence="2" type="ORF">L484_014109</name>
</gene>
<dbReference type="STRING" id="981085.W9RZK3"/>
<sequence length="382" mass="43216">MVYLHFASFPSPSEPPVPQQVFNGFHSVDRNLFSRLVFQLRRDPAESAKVMALWLWLERMNGRQLGHHWIKRTLLPSYPGTLNAFADESVTVLNCIERDRAVVPEPVDLPMFQAMTGTASVTLRDFYYDRSNVISGVNEMFERVCVRAFADLTQRAEAEVSAVGIGGGRNAVPVTVVVRVPLGFKAMASPPLLPPPPPPPVYVMQPQYVHHVNNYLHYCSGTGHCFGKVNPNDDLLGVRGINFDDHQDHELSELLRGLELNNINNGTSGDDNDDDDDKEAEEEEKEIVPADERTIFLTFSKGYPISESEVRDFFTSKFGDRLIEAIYMQDVRSSDEQPLYARLIVRSLTYVDVVLGGHSRMKFSIDGKHVWARKYVRKNFLL</sequence>
<dbReference type="eggNOG" id="ENOG502SPGG">
    <property type="taxonomic scope" value="Eukaryota"/>
</dbReference>
<dbReference type="PANTHER" id="PTHR33527:SF28">
    <property type="entry name" value="GB|AAD43168.1"/>
    <property type="match status" value="1"/>
</dbReference>
<dbReference type="AlphaFoldDB" id="W9RZK3"/>
<reference evidence="3" key="1">
    <citation type="submission" date="2013-01" db="EMBL/GenBank/DDBJ databases">
        <title>Draft Genome Sequence of a Mulberry Tree, Morus notabilis C.K. Schneid.</title>
        <authorList>
            <person name="He N."/>
            <person name="Zhao S."/>
        </authorList>
    </citation>
    <scope>NUCLEOTIDE SEQUENCE</scope>
</reference>
<keyword evidence="3" id="KW-1185">Reference proteome</keyword>